<evidence type="ECO:0000256" key="10">
    <source>
        <dbReference type="ARBA" id="ARBA00048807"/>
    </source>
</evidence>
<comment type="pathway">
    <text evidence="2">Purine metabolism; 7-cyano-7-deazaguanine biosynthesis.</text>
</comment>
<reference evidence="11 12" key="1">
    <citation type="journal article" date="2013" name="Genome Announc.">
        <title>Genome Sequence of the Pyrene- and Fluoranthene-Degrading Bacterium Cycloclasticus sp. Strain PY97M.</title>
        <authorList>
            <person name="Cui Z."/>
            <person name="Xu G."/>
            <person name="Li Q."/>
            <person name="Gao W."/>
            <person name="Zheng L."/>
        </authorList>
    </citation>
    <scope>NUCLEOTIDE SEQUENCE [LARGE SCALE GENOMIC DNA]</scope>
    <source>
        <strain evidence="11 12">PY97M</strain>
    </source>
</reference>
<evidence type="ECO:0000256" key="7">
    <source>
        <dbReference type="ARBA" id="ARBA00022833"/>
    </source>
</evidence>
<dbReference type="InterPro" id="IPR038418">
    <property type="entry name" value="6-PTP_synth/QueD_sf"/>
</dbReference>
<keyword evidence="7" id="KW-0862">Zinc</keyword>
<proteinExistence type="inferred from homology"/>
<evidence type="ECO:0000256" key="2">
    <source>
        <dbReference type="ARBA" id="ARBA00005061"/>
    </source>
</evidence>
<name>A0AB33Z503_9GAMM</name>
<accession>A0AB33Z503</accession>
<comment type="caution">
    <text evidence="11">The sequence shown here is derived from an EMBL/GenBank/DDBJ whole genome shotgun (WGS) entry which is preliminary data.</text>
</comment>
<dbReference type="Proteomes" id="UP000015462">
    <property type="component" value="Unassembled WGS sequence"/>
</dbReference>
<dbReference type="EMBL" id="ASHL01000001">
    <property type="protein sequence ID" value="EPD14266.1"/>
    <property type="molecule type" value="Genomic_DNA"/>
</dbReference>
<evidence type="ECO:0000256" key="8">
    <source>
        <dbReference type="ARBA" id="ARBA00023239"/>
    </source>
</evidence>
<comment type="similarity">
    <text evidence="3">Belongs to the PTPS family. QueD subfamily.</text>
</comment>
<evidence type="ECO:0000256" key="9">
    <source>
        <dbReference type="ARBA" id="ARBA00031449"/>
    </source>
</evidence>
<keyword evidence="8" id="KW-0456">Lyase</keyword>
<evidence type="ECO:0000313" key="11">
    <source>
        <dbReference type="EMBL" id="EPD14266.1"/>
    </source>
</evidence>
<evidence type="ECO:0000256" key="5">
    <source>
        <dbReference type="ARBA" id="ARBA00018141"/>
    </source>
</evidence>
<dbReference type="EC" id="4.1.2.50" evidence="4"/>
<dbReference type="Gene3D" id="3.30.479.10">
    <property type="entry name" value="6-pyruvoyl tetrahydropterin synthase/QueD"/>
    <property type="match status" value="2"/>
</dbReference>
<dbReference type="InterPro" id="IPR007115">
    <property type="entry name" value="6-PTP_synth/QueD"/>
</dbReference>
<evidence type="ECO:0000256" key="4">
    <source>
        <dbReference type="ARBA" id="ARBA00012982"/>
    </source>
</evidence>
<dbReference type="GO" id="GO:0046872">
    <property type="term" value="F:metal ion binding"/>
    <property type="evidence" value="ECO:0007669"/>
    <property type="project" value="UniProtKB-KW"/>
</dbReference>
<dbReference type="GO" id="GO:0070497">
    <property type="term" value="F:6-carboxytetrahydropterin synthase activity"/>
    <property type="evidence" value="ECO:0007669"/>
    <property type="project" value="UniProtKB-EC"/>
</dbReference>
<keyword evidence="6" id="KW-0479">Metal-binding</keyword>
<evidence type="ECO:0000256" key="3">
    <source>
        <dbReference type="ARBA" id="ARBA00008900"/>
    </source>
</evidence>
<protein>
    <recommendedName>
        <fullName evidence="5">6-carboxy-5,6,7,8-tetrahydropterin synthase</fullName>
        <ecNumber evidence="4">4.1.2.50</ecNumber>
    </recommendedName>
    <alternativeName>
        <fullName evidence="9">Queuosine biosynthesis protein QueD</fullName>
    </alternativeName>
</protein>
<organism evidence="11 12">
    <name type="scientific">Cycloclasticus pugetii</name>
    <dbReference type="NCBI Taxonomy" id="34068"/>
    <lineage>
        <taxon>Bacteria</taxon>
        <taxon>Pseudomonadati</taxon>
        <taxon>Pseudomonadota</taxon>
        <taxon>Gammaproteobacteria</taxon>
        <taxon>Thiotrichales</taxon>
        <taxon>Piscirickettsiaceae</taxon>
        <taxon>Cycloclasticus</taxon>
    </lineage>
</organism>
<evidence type="ECO:0000256" key="6">
    <source>
        <dbReference type="ARBA" id="ARBA00022723"/>
    </source>
</evidence>
<gene>
    <name evidence="11" type="ORF">L196_02175</name>
</gene>
<comment type="cofactor">
    <cofactor evidence="1">
        <name>Zn(2+)</name>
        <dbReference type="ChEBI" id="CHEBI:29105"/>
    </cofactor>
</comment>
<sequence>MNHPGKCRHLHGHSARVEITLESEQLNEQGMVCDFADIKQFAGQWINETLDHNMLLHKNDPVLPLLQEAGERLMVVDEHPTAEFLAKLIYDYVSKGGFPVTKVSVWETDSSSASYSPA</sequence>
<dbReference type="PANTHER" id="PTHR12589">
    <property type="entry name" value="PYRUVOYL TETRAHYDROBIOPTERIN SYNTHASE"/>
    <property type="match status" value="1"/>
</dbReference>
<comment type="catalytic activity">
    <reaction evidence="10">
        <text>7,8-dihydroneopterin 3'-triphosphate + H2O = 6-carboxy-5,6,7,8-tetrahydropterin + triphosphate + acetaldehyde + 2 H(+)</text>
        <dbReference type="Rhea" id="RHEA:27966"/>
        <dbReference type="ChEBI" id="CHEBI:15343"/>
        <dbReference type="ChEBI" id="CHEBI:15377"/>
        <dbReference type="ChEBI" id="CHEBI:15378"/>
        <dbReference type="ChEBI" id="CHEBI:18036"/>
        <dbReference type="ChEBI" id="CHEBI:58462"/>
        <dbReference type="ChEBI" id="CHEBI:61032"/>
        <dbReference type="EC" id="4.1.2.50"/>
    </reaction>
</comment>
<dbReference type="SUPFAM" id="SSF55620">
    <property type="entry name" value="Tetrahydrobiopterin biosynthesis enzymes-like"/>
    <property type="match status" value="1"/>
</dbReference>
<evidence type="ECO:0000256" key="1">
    <source>
        <dbReference type="ARBA" id="ARBA00001947"/>
    </source>
</evidence>
<dbReference type="PANTHER" id="PTHR12589:SF7">
    <property type="entry name" value="6-PYRUVOYL TETRAHYDROBIOPTERIN SYNTHASE"/>
    <property type="match status" value="1"/>
</dbReference>
<dbReference type="Pfam" id="PF01242">
    <property type="entry name" value="PTPS"/>
    <property type="match status" value="1"/>
</dbReference>
<keyword evidence="12" id="KW-1185">Reference proteome</keyword>
<dbReference type="AlphaFoldDB" id="A0AB33Z503"/>
<evidence type="ECO:0000313" key="12">
    <source>
        <dbReference type="Proteomes" id="UP000015462"/>
    </source>
</evidence>